<dbReference type="EMBL" id="QPFP01000012">
    <property type="protein sequence ID" value="TEB33580.1"/>
    <property type="molecule type" value="Genomic_DNA"/>
</dbReference>
<gene>
    <name evidence="1" type="ORF">FA13DRAFT_1708346</name>
</gene>
<proteinExistence type="predicted"/>
<dbReference type="AlphaFoldDB" id="A0A4Y7THB4"/>
<evidence type="ECO:0000313" key="1">
    <source>
        <dbReference type="EMBL" id="TEB33580.1"/>
    </source>
</evidence>
<comment type="caution">
    <text evidence="1">The sequence shown here is derived from an EMBL/GenBank/DDBJ whole genome shotgun (WGS) entry which is preliminary data.</text>
</comment>
<organism evidence="1 2">
    <name type="scientific">Coprinellus micaceus</name>
    <name type="common">Glistening ink-cap mushroom</name>
    <name type="synonym">Coprinus micaceus</name>
    <dbReference type="NCBI Taxonomy" id="71717"/>
    <lineage>
        <taxon>Eukaryota</taxon>
        <taxon>Fungi</taxon>
        <taxon>Dikarya</taxon>
        <taxon>Basidiomycota</taxon>
        <taxon>Agaricomycotina</taxon>
        <taxon>Agaricomycetes</taxon>
        <taxon>Agaricomycetidae</taxon>
        <taxon>Agaricales</taxon>
        <taxon>Agaricineae</taxon>
        <taxon>Psathyrellaceae</taxon>
        <taxon>Coprinellus</taxon>
    </lineage>
</organism>
<sequence>MWQSDVGKWLIVLLEDTAGQARMLLGLPSLVHSSQTESCDSSQIGQALRLSPSLIPAIGWSTAYAFYHKSLLDYLEDPQRLGAGGETEVPMDPTLLLVFRCCFVKLFPRLFETPTTRLALTEDFFSKCELGLWLGTASRNIRVLDSFVEDAHLFARAVFRVVHQNCSCLRCRVPCKLLKEGNLENDSSLAKFLHKNLESH</sequence>
<reference evidence="1 2" key="1">
    <citation type="journal article" date="2019" name="Nat. Ecol. Evol.">
        <title>Megaphylogeny resolves global patterns of mushroom evolution.</title>
        <authorList>
            <person name="Varga T."/>
            <person name="Krizsan K."/>
            <person name="Foldi C."/>
            <person name="Dima B."/>
            <person name="Sanchez-Garcia M."/>
            <person name="Sanchez-Ramirez S."/>
            <person name="Szollosi G.J."/>
            <person name="Szarkandi J.G."/>
            <person name="Papp V."/>
            <person name="Albert L."/>
            <person name="Andreopoulos W."/>
            <person name="Angelini C."/>
            <person name="Antonin V."/>
            <person name="Barry K.W."/>
            <person name="Bougher N.L."/>
            <person name="Buchanan P."/>
            <person name="Buyck B."/>
            <person name="Bense V."/>
            <person name="Catcheside P."/>
            <person name="Chovatia M."/>
            <person name="Cooper J."/>
            <person name="Damon W."/>
            <person name="Desjardin D."/>
            <person name="Finy P."/>
            <person name="Geml J."/>
            <person name="Haridas S."/>
            <person name="Hughes K."/>
            <person name="Justo A."/>
            <person name="Karasinski D."/>
            <person name="Kautmanova I."/>
            <person name="Kiss B."/>
            <person name="Kocsube S."/>
            <person name="Kotiranta H."/>
            <person name="LaButti K.M."/>
            <person name="Lechner B.E."/>
            <person name="Liimatainen K."/>
            <person name="Lipzen A."/>
            <person name="Lukacs Z."/>
            <person name="Mihaltcheva S."/>
            <person name="Morgado L.N."/>
            <person name="Niskanen T."/>
            <person name="Noordeloos M.E."/>
            <person name="Ohm R.A."/>
            <person name="Ortiz-Santana B."/>
            <person name="Ovrebo C."/>
            <person name="Racz N."/>
            <person name="Riley R."/>
            <person name="Savchenko A."/>
            <person name="Shiryaev A."/>
            <person name="Soop K."/>
            <person name="Spirin V."/>
            <person name="Szebenyi C."/>
            <person name="Tomsovsky M."/>
            <person name="Tulloss R.E."/>
            <person name="Uehling J."/>
            <person name="Grigoriev I.V."/>
            <person name="Vagvolgyi C."/>
            <person name="Papp T."/>
            <person name="Martin F.M."/>
            <person name="Miettinen O."/>
            <person name="Hibbett D.S."/>
            <person name="Nagy L.G."/>
        </authorList>
    </citation>
    <scope>NUCLEOTIDE SEQUENCE [LARGE SCALE GENOMIC DNA]</scope>
    <source>
        <strain evidence="1 2">FP101781</strain>
    </source>
</reference>
<evidence type="ECO:0000313" key="2">
    <source>
        <dbReference type="Proteomes" id="UP000298030"/>
    </source>
</evidence>
<keyword evidence="2" id="KW-1185">Reference proteome</keyword>
<protein>
    <submittedName>
        <fullName evidence="1">Uncharacterized protein</fullName>
    </submittedName>
</protein>
<accession>A0A4Y7THB4</accession>
<dbReference type="Proteomes" id="UP000298030">
    <property type="component" value="Unassembled WGS sequence"/>
</dbReference>
<name>A0A4Y7THB4_COPMI</name>